<accession>A0A0V1B2S0</accession>
<dbReference type="AlphaFoldDB" id="A0A0V1B2S0"/>
<evidence type="ECO:0000313" key="2">
    <source>
        <dbReference type="Proteomes" id="UP000054776"/>
    </source>
</evidence>
<reference evidence="1 2" key="1">
    <citation type="submission" date="2015-01" db="EMBL/GenBank/DDBJ databases">
        <title>Evolution of Trichinella species and genotypes.</title>
        <authorList>
            <person name="Korhonen P.K."/>
            <person name="Edoardo P."/>
            <person name="Giuseppe L.R."/>
            <person name="Gasser R.B."/>
        </authorList>
    </citation>
    <scope>NUCLEOTIDE SEQUENCE [LARGE SCALE GENOMIC DNA]</scope>
    <source>
        <strain evidence="1">ISS3</strain>
    </source>
</reference>
<dbReference type="InParanoid" id="A0A0V1B2S0"/>
<gene>
    <name evidence="1" type="ORF">T01_12576</name>
</gene>
<protein>
    <submittedName>
        <fullName evidence="1">Uncharacterized protein</fullName>
    </submittedName>
</protein>
<sequence length="76" mass="9021">MMLQSRCSSGELWKISVVMRLEIDCCRRKAIKSERRQREQRRDNFRNARHIYVDGQISLLSLVNMKQDCQDGPHLS</sequence>
<dbReference type="Proteomes" id="UP000054776">
    <property type="component" value="Unassembled WGS sequence"/>
</dbReference>
<dbReference type="EMBL" id="JYDH01000120">
    <property type="protein sequence ID" value="KRY31334.1"/>
    <property type="molecule type" value="Genomic_DNA"/>
</dbReference>
<name>A0A0V1B2S0_TRISP</name>
<comment type="caution">
    <text evidence="1">The sequence shown here is derived from an EMBL/GenBank/DDBJ whole genome shotgun (WGS) entry which is preliminary data.</text>
</comment>
<keyword evidence="2" id="KW-1185">Reference proteome</keyword>
<organism evidence="1 2">
    <name type="scientific">Trichinella spiralis</name>
    <name type="common">Trichina worm</name>
    <dbReference type="NCBI Taxonomy" id="6334"/>
    <lineage>
        <taxon>Eukaryota</taxon>
        <taxon>Metazoa</taxon>
        <taxon>Ecdysozoa</taxon>
        <taxon>Nematoda</taxon>
        <taxon>Enoplea</taxon>
        <taxon>Dorylaimia</taxon>
        <taxon>Trichinellida</taxon>
        <taxon>Trichinellidae</taxon>
        <taxon>Trichinella</taxon>
    </lineage>
</organism>
<evidence type="ECO:0000313" key="1">
    <source>
        <dbReference type="EMBL" id="KRY31334.1"/>
    </source>
</evidence>
<proteinExistence type="predicted"/>